<dbReference type="Proteomes" id="UP000749293">
    <property type="component" value="Unassembled WGS sequence"/>
</dbReference>
<dbReference type="AlphaFoldDB" id="A0A9P4YYR2"/>
<dbReference type="PROSITE" id="PS50181">
    <property type="entry name" value="FBOX"/>
    <property type="match status" value="1"/>
</dbReference>
<dbReference type="EMBL" id="JAANYQ010000003">
    <property type="protein sequence ID" value="KAF4124977.1"/>
    <property type="molecule type" value="Genomic_DNA"/>
</dbReference>
<protein>
    <recommendedName>
        <fullName evidence="1">F-box domain-containing protein</fullName>
    </recommendedName>
</protein>
<evidence type="ECO:0000313" key="3">
    <source>
        <dbReference type="Proteomes" id="UP000749293"/>
    </source>
</evidence>
<evidence type="ECO:0000259" key="1">
    <source>
        <dbReference type="PROSITE" id="PS50181"/>
    </source>
</evidence>
<dbReference type="SUPFAM" id="SSF81383">
    <property type="entry name" value="F-box domain"/>
    <property type="match status" value="1"/>
</dbReference>
<evidence type="ECO:0000313" key="2">
    <source>
        <dbReference type="EMBL" id="KAF4124977.1"/>
    </source>
</evidence>
<dbReference type="RefSeq" id="XP_035323629.1">
    <property type="nucleotide sequence ID" value="XM_035465792.1"/>
</dbReference>
<dbReference type="Pfam" id="PF00646">
    <property type="entry name" value="F-box"/>
    <property type="match status" value="1"/>
</dbReference>
<feature type="domain" description="F-box" evidence="1">
    <location>
        <begin position="169"/>
        <end position="215"/>
    </location>
</feature>
<dbReference type="InterPro" id="IPR036047">
    <property type="entry name" value="F-box-like_dom_sf"/>
</dbReference>
<organism evidence="2 3">
    <name type="scientific">Geosmithia morbida</name>
    <dbReference type="NCBI Taxonomy" id="1094350"/>
    <lineage>
        <taxon>Eukaryota</taxon>
        <taxon>Fungi</taxon>
        <taxon>Dikarya</taxon>
        <taxon>Ascomycota</taxon>
        <taxon>Pezizomycotina</taxon>
        <taxon>Sordariomycetes</taxon>
        <taxon>Hypocreomycetidae</taxon>
        <taxon>Hypocreales</taxon>
        <taxon>Bionectriaceae</taxon>
        <taxon>Geosmithia</taxon>
    </lineage>
</organism>
<reference evidence="2" key="1">
    <citation type="submission" date="2020-03" db="EMBL/GenBank/DDBJ databases">
        <title>Site-based positive gene gene selection in Geosmithia morbida across the United States reveals a broad range of putative effectors and factors for local host and environmental adapation.</title>
        <authorList>
            <person name="Onufrak A."/>
            <person name="Murdoch R.W."/>
            <person name="Gazis R."/>
            <person name="Huff M."/>
            <person name="Staton M."/>
            <person name="Klingeman W."/>
            <person name="Hadziabdic D."/>
        </authorList>
    </citation>
    <scope>NUCLEOTIDE SEQUENCE</scope>
    <source>
        <strain evidence="2">1262</strain>
    </source>
</reference>
<dbReference type="OrthoDB" id="2687876at2759"/>
<accession>A0A9P4YYR2</accession>
<name>A0A9P4YYR2_9HYPO</name>
<dbReference type="GeneID" id="55970044"/>
<comment type="caution">
    <text evidence="2">The sequence shown here is derived from an EMBL/GenBank/DDBJ whole genome shotgun (WGS) entry which is preliminary data.</text>
</comment>
<keyword evidence="3" id="KW-1185">Reference proteome</keyword>
<sequence length="494" mass="54004">MSRWKAVDVTMADATQDEITVDTNMLGGGGGGEDDSTLVQAVQEVMGTLQIQEHANAQPGTGTGAGGADADYAWYPEAWAGLKRTASEYLPDVPVPQDVQAQIVAVFQTAPGSVPPWETEEAARVRVGTHVRNDFHQMGVPGAGGSWFREVIAQQGLLHLLAGPHEADLGELDRLPDELLTMVMGWMPVQTFLRFRQVNRRAHSLAGRSPPLRRVATYGFGGLRAVVAIGMGLTLTVGDLDRALARSDCVNCGGFGHFLFIPTVQRACFNCLRTHPDFRVEALSRFARSVRSSVARLRRLLGQFPLPVAGPYNDAEPHRRAAALLKSIVPVNWARAELYRLGALRSPPPGYEHPKEALCRRFMVSVTYPHYTSSTLNQRGTPHLADMPDHFAPLIQTYLPAQYGICCKGCTLKALCSSSTFVRAYMDVTYTVPGYLRHAAQCEWARGVWDISEGGTLDVGHHPFLLHAGHREPFLSYFGVHAGHGRNSATYLGI</sequence>
<dbReference type="CDD" id="cd09917">
    <property type="entry name" value="F-box_SF"/>
    <property type="match status" value="1"/>
</dbReference>
<gene>
    <name evidence="2" type="ORF">GMORB2_3816</name>
</gene>
<dbReference type="InterPro" id="IPR001810">
    <property type="entry name" value="F-box_dom"/>
</dbReference>
<proteinExistence type="predicted"/>